<keyword evidence="1" id="KW-0472">Membrane</keyword>
<feature type="transmembrane region" description="Helical" evidence="1">
    <location>
        <begin position="77"/>
        <end position="94"/>
    </location>
</feature>
<feature type="transmembrane region" description="Helical" evidence="1">
    <location>
        <begin position="129"/>
        <end position="150"/>
    </location>
</feature>
<reference evidence="2" key="1">
    <citation type="submission" date="2018-07" db="EMBL/GenBank/DDBJ databases">
        <authorList>
            <consortium name="PulseNet: The National Subtyping Network for Foodborne Disease Surveillance"/>
            <person name="Tarr C.L."/>
            <person name="Trees E."/>
            <person name="Katz L.S."/>
            <person name="Carleton-Romer H.A."/>
            <person name="Stroika S."/>
            <person name="Kucerova Z."/>
            <person name="Roache K.F."/>
            <person name="Sabol A.L."/>
            <person name="Besser J."/>
            <person name="Gerner-Smidt P."/>
        </authorList>
    </citation>
    <scope>NUCLEOTIDE SEQUENCE</scope>
    <source>
        <strain evidence="2">PNUSAS007347</strain>
    </source>
</reference>
<comment type="caution">
    <text evidence="2">The sequence shown here is derived from an EMBL/GenBank/DDBJ whole genome shotgun (WGS) entry which is preliminary data.</text>
</comment>
<feature type="transmembrane region" description="Helical" evidence="1">
    <location>
        <begin position="162"/>
        <end position="184"/>
    </location>
</feature>
<feature type="transmembrane region" description="Helical" evidence="1">
    <location>
        <begin position="190"/>
        <end position="209"/>
    </location>
</feature>
<feature type="transmembrane region" description="Helical" evidence="1">
    <location>
        <begin position="101"/>
        <end position="123"/>
    </location>
</feature>
<sequence>MLESIDFLKVLIFALLGGYASFLANKAIAVYHDGLRPIMPEFMSGNMSRKELAGVSFAISIGFITGFALPISIASGIIVIHIILLAADFIGVSIGNSKLSVAVGTVYGGIITLVLDVVIKSFQYLPVNFLDALSAVGMPVIYAFVAFPAISVGYQFSVRKGIFTLLASLAGQIAIEAINPVIIAGKEVSLSPQGIALLVGMTFLLVYSARDKSVGINIENSVFEENINRIKGNAKYLLPMGALLAVAANYHWIAGEPIAGALLGEGKVMSAAIVAIVQALAFMPLIVTTSMISGVYGTNGWCDWLLGAGYLAPNPVVAAGAGAVLMGVEIKSLSHIGKALHRFPALKESGDNIRTAMTGILEIALLVGGINAANDIWEGVGMFTVVALYILNEIAGRPVMKMAAAPLGAIVVGIAANIAAILGLIQVAS</sequence>
<feature type="transmembrane region" description="Helical" evidence="1">
    <location>
        <begin position="268"/>
        <end position="287"/>
    </location>
</feature>
<proteinExistence type="predicted"/>
<feature type="transmembrane region" description="Helical" evidence="1">
    <location>
        <begin position="407"/>
        <end position="428"/>
    </location>
</feature>
<dbReference type="AlphaFoldDB" id="A0A5U7RUP0"/>
<protein>
    <submittedName>
        <fullName evidence="2">Transporter</fullName>
    </submittedName>
</protein>
<dbReference type="EMBL" id="AAGSMQ010000041">
    <property type="protein sequence ID" value="EBR5103380.1"/>
    <property type="molecule type" value="Genomic_DNA"/>
</dbReference>
<feature type="transmembrane region" description="Helical" evidence="1">
    <location>
        <begin position="376"/>
        <end position="395"/>
    </location>
</feature>
<feature type="transmembrane region" description="Helical" evidence="1">
    <location>
        <begin position="12"/>
        <end position="31"/>
    </location>
</feature>
<feature type="transmembrane region" description="Helical" evidence="1">
    <location>
        <begin position="52"/>
        <end position="71"/>
    </location>
</feature>
<feature type="transmembrane region" description="Helical" evidence="1">
    <location>
        <begin position="236"/>
        <end position="253"/>
    </location>
</feature>
<name>A0A5U7RUP0_SALER</name>
<evidence type="ECO:0000313" key="2">
    <source>
        <dbReference type="EMBL" id="EBR5103380.1"/>
    </source>
</evidence>
<evidence type="ECO:0000256" key="1">
    <source>
        <dbReference type="SAM" id="Phobius"/>
    </source>
</evidence>
<gene>
    <name evidence="2" type="ORF">B2O45_25095</name>
</gene>
<dbReference type="Pfam" id="PF10797">
    <property type="entry name" value="YhfT"/>
    <property type="match status" value="1"/>
</dbReference>
<dbReference type="InterPro" id="IPR019733">
    <property type="entry name" value="Uncharacterised_YhfT"/>
</dbReference>
<organism evidence="2">
    <name type="scientific">Salmonella enterica</name>
    <name type="common">Salmonella choleraesuis</name>
    <dbReference type="NCBI Taxonomy" id="28901"/>
    <lineage>
        <taxon>Bacteria</taxon>
        <taxon>Pseudomonadati</taxon>
        <taxon>Pseudomonadota</taxon>
        <taxon>Gammaproteobacteria</taxon>
        <taxon>Enterobacterales</taxon>
        <taxon>Enterobacteriaceae</taxon>
        <taxon>Salmonella</taxon>
    </lineage>
</organism>
<keyword evidence="1" id="KW-0812">Transmembrane</keyword>
<keyword evidence="1" id="KW-1133">Transmembrane helix</keyword>
<accession>A0A5U7RUP0</accession>